<dbReference type="GO" id="GO:0035658">
    <property type="term" value="C:Mon1-Ccz1 complex"/>
    <property type="evidence" value="ECO:0007669"/>
    <property type="project" value="InterPro"/>
</dbReference>
<dbReference type="GO" id="GO:0016192">
    <property type="term" value="P:vesicle-mediated transport"/>
    <property type="evidence" value="ECO:0007669"/>
    <property type="project" value="InterPro"/>
</dbReference>
<keyword evidence="4" id="KW-1185">Reference proteome</keyword>
<dbReference type="Pfam" id="PF19031">
    <property type="entry name" value="Intu_longin_1"/>
    <property type="match status" value="1"/>
</dbReference>
<dbReference type="PANTHER" id="PTHR13056">
    <property type="entry name" value="VACUOLAR FUSION PROTEIN CCZ1 HOMOLOG-RELATED"/>
    <property type="match status" value="1"/>
</dbReference>
<evidence type="ECO:0000313" key="3">
    <source>
        <dbReference type="EMBL" id="RKP30313.1"/>
    </source>
</evidence>
<proteinExistence type="inferred from homology"/>
<dbReference type="InterPro" id="IPR043987">
    <property type="entry name" value="CCZ1/INTU/HSP4_longin_1"/>
</dbReference>
<accession>A0A4P9ZBX6</accession>
<protein>
    <recommendedName>
        <fullName evidence="2">CCZ1/INTU/HSP4 first Longin domain-containing protein</fullName>
    </recommendedName>
</protein>
<sequence>MNTYLSSLVSQFQAGSLGLSGGSAASNAESGEPDLGFIAAFNPSCASDQDETLETASKQILFFIRAQNGLLHSSESLEHSFGLQEQVHLVGLLRGSRSLVDDFGTDDGPIAVKLSNQTIVMVEIERNFYVACCLRNLSDGELVCVAQTGVLVQQCHRQFQLFNSSFELLIRLHGKKRFCEILRAHWNDFLCAVNDSALVPFGPNSLRWPTRLNCGGTLLFLAQKGYRKSSLRYSDSCAKEMDAVVRNASPAVSGWTIWNTSKNSAKENGVSHASPEIGTALQRDYVEAIHDYVLFLFSHGCLDPEHMYQRDHLHQYFVEQALQYREHAKSIKSHHNNSDRDDEDHLSGFGVTPAAALELLHPVVLTNNLVVLPLNSTVSQLKILGLAFSDTIIAIPAWLTRWKAPSTAASIESTQSAVTTESMRGAYLTGLVCNATQNFLVNLPTCTGAGVEWREYLLVVYQYNNSVITLIYESGLPELASSDFYVELEKKLFMPLLRLMHEGDSWGTELSASIGSLPGPIGEILSEDRPNAAAMKKPESQIKAAELDSDFFYIIYDTKKKWYRTSLPDLAADSGSPIKQRAVFHLHHQLAGQFFVRGRSKTFFSSTTSDEHLYKFASSKSNDWLFYGMKYSDKIIVIIRNYNHRAKPKVPELANRYLSQMADSVYGASNLGFLDSLGSDVKGWLGKLGAQED</sequence>
<evidence type="ECO:0000259" key="2">
    <source>
        <dbReference type="Pfam" id="PF19031"/>
    </source>
</evidence>
<dbReference type="InterPro" id="IPR013176">
    <property type="entry name" value="Ccz1"/>
</dbReference>
<organism evidence="3 4">
    <name type="scientific">Metschnikowia bicuspidata</name>
    <dbReference type="NCBI Taxonomy" id="27322"/>
    <lineage>
        <taxon>Eukaryota</taxon>
        <taxon>Fungi</taxon>
        <taxon>Dikarya</taxon>
        <taxon>Ascomycota</taxon>
        <taxon>Saccharomycotina</taxon>
        <taxon>Pichiomycetes</taxon>
        <taxon>Metschnikowiaceae</taxon>
        <taxon>Metschnikowia</taxon>
    </lineage>
</organism>
<dbReference type="EMBL" id="ML004461">
    <property type="protein sequence ID" value="RKP30313.1"/>
    <property type="molecule type" value="Genomic_DNA"/>
</dbReference>
<reference evidence="4" key="1">
    <citation type="journal article" date="2018" name="Nat. Microbiol.">
        <title>Leveraging single-cell genomics to expand the fungal tree of life.</title>
        <authorList>
            <person name="Ahrendt S.R."/>
            <person name="Quandt C.A."/>
            <person name="Ciobanu D."/>
            <person name="Clum A."/>
            <person name="Salamov A."/>
            <person name="Andreopoulos B."/>
            <person name="Cheng J.F."/>
            <person name="Woyke T."/>
            <person name="Pelin A."/>
            <person name="Henrissat B."/>
            <person name="Reynolds N.K."/>
            <person name="Benny G.L."/>
            <person name="Smith M.E."/>
            <person name="James T.Y."/>
            <person name="Grigoriev I.V."/>
        </authorList>
    </citation>
    <scope>NUCLEOTIDE SEQUENCE [LARGE SCALE GENOMIC DNA]</scope>
    <source>
        <strain evidence="4">Baker2002</strain>
    </source>
</reference>
<dbReference type="Proteomes" id="UP000268321">
    <property type="component" value="Unassembled WGS sequence"/>
</dbReference>
<dbReference type="AlphaFoldDB" id="A0A4P9ZBX6"/>
<dbReference type="PANTHER" id="PTHR13056:SF0">
    <property type="entry name" value="VACUOLAR FUSION PROTEIN CCZ1 HOMOLOG-RELATED"/>
    <property type="match status" value="1"/>
</dbReference>
<evidence type="ECO:0000313" key="4">
    <source>
        <dbReference type="Proteomes" id="UP000268321"/>
    </source>
</evidence>
<evidence type="ECO:0000256" key="1">
    <source>
        <dbReference type="ARBA" id="ARBA00005352"/>
    </source>
</evidence>
<name>A0A4P9ZBX6_9ASCO</name>
<dbReference type="OrthoDB" id="240546at2759"/>
<comment type="similarity">
    <text evidence="1">Belongs to the CCZ1 family.</text>
</comment>
<gene>
    <name evidence="3" type="ORF">METBISCDRAFT_23420</name>
</gene>
<feature type="domain" description="CCZ1/INTU/HSP4 first Longin" evidence="2">
    <location>
        <begin position="37"/>
        <end position="163"/>
    </location>
</feature>